<accession>A0ABS3F637</accession>
<keyword evidence="2" id="KW-0436">Ligase</keyword>
<dbReference type="Pfam" id="PF00501">
    <property type="entry name" value="AMP-binding"/>
    <property type="match status" value="1"/>
</dbReference>
<name>A0ABS3F637_9PROT</name>
<feature type="domain" description="AMP-binding enzyme C-terminal" evidence="4">
    <location>
        <begin position="438"/>
        <end position="512"/>
    </location>
</feature>
<sequence>MALDYTFDAALADRIASEKDADTRPMFVTAKGDGISPTEFGEKVSQTAAWLVARGVTSGDKVAVWLPNKLEWMMLLFACARIGAVVAAVNTRYRTAELQHILKSSGAKMLIFEGRDSRADFYRLISELDFSELADLKELVCVDADAAALPPINNIKIGLFSPEEAHPEADTVGTANSPILLFTTSGTTNAPKLVMHVQRAVILHAYNCAKALEFDQDGARFLSVMPFCGVFGLNPTLAAIAGRAPVYLHTEFDIELLVKDVKENAITHLFGSDEMYQQIWQRDREALKHARICGYASFTPGIEEKMRHIAENRVPLLGLYGASEIFAIFSTQPLNLPIEQRLQGGGLPAGGSQAELRVRNTETGELCAENEVGILEFRAPTNFIGYYRNEEATSKAIDADGYFHSNDIGYLRGDGTFVYLARNGDFLRLSGFLTDPKEIEEVLEQDEAVGKCQVVGVEYKGKTRPVAFVIPIDPGKMPKEDVLISEAKSSLAHYKVPLHVIVIDAFPTTESANGLKIQKAKLRDEAMRYIKDAGSS</sequence>
<dbReference type="CDD" id="cd04433">
    <property type="entry name" value="AFD_class_I"/>
    <property type="match status" value="1"/>
</dbReference>
<evidence type="ECO:0000256" key="2">
    <source>
        <dbReference type="ARBA" id="ARBA00022598"/>
    </source>
</evidence>
<dbReference type="Pfam" id="PF13193">
    <property type="entry name" value="AMP-binding_C"/>
    <property type="match status" value="1"/>
</dbReference>
<organism evidence="5 6">
    <name type="scientific">Sneathiella sedimenti</name>
    <dbReference type="NCBI Taxonomy" id="2816034"/>
    <lineage>
        <taxon>Bacteria</taxon>
        <taxon>Pseudomonadati</taxon>
        <taxon>Pseudomonadota</taxon>
        <taxon>Alphaproteobacteria</taxon>
        <taxon>Sneathiellales</taxon>
        <taxon>Sneathiellaceae</taxon>
        <taxon>Sneathiella</taxon>
    </lineage>
</organism>
<evidence type="ECO:0000259" key="3">
    <source>
        <dbReference type="Pfam" id="PF00501"/>
    </source>
</evidence>
<evidence type="ECO:0000259" key="4">
    <source>
        <dbReference type="Pfam" id="PF13193"/>
    </source>
</evidence>
<feature type="domain" description="AMP-dependent synthetase/ligase" evidence="3">
    <location>
        <begin position="31"/>
        <end position="387"/>
    </location>
</feature>
<dbReference type="InterPro" id="IPR045851">
    <property type="entry name" value="AMP-bd_C_sf"/>
</dbReference>
<protein>
    <submittedName>
        <fullName evidence="5">AMP-binding protein</fullName>
    </submittedName>
</protein>
<dbReference type="InterPro" id="IPR025110">
    <property type="entry name" value="AMP-bd_C"/>
</dbReference>
<evidence type="ECO:0000256" key="1">
    <source>
        <dbReference type="ARBA" id="ARBA00006432"/>
    </source>
</evidence>
<dbReference type="PANTHER" id="PTHR43201:SF5">
    <property type="entry name" value="MEDIUM-CHAIN ACYL-COA LIGASE ACSF2, MITOCHONDRIAL"/>
    <property type="match status" value="1"/>
</dbReference>
<dbReference type="Proteomes" id="UP000664761">
    <property type="component" value="Unassembled WGS sequence"/>
</dbReference>
<reference evidence="5 6" key="1">
    <citation type="submission" date="2021-03" db="EMBL/GenBank/DDBJ databases">
        <title>Sneathiella sp. CAU 1612 isolated from Kang Won-do.</title>
        <authorList>
            <person name="Kim W."/>
        </authorList>
    </citation>
    <scope>NUCLEOTIDE SEQUENCE [LARGE SCALE GENOMIC DNA]</scope>
    <source>
        <strain evidence="5 6">CAU 1612</strain>
    </source>
</reference>
<dbReference type="InterPro" id="IPR000873">
    <property type="entry name" value="AMP-dep_synth/lig_dom"/>
</dbReference>
<dbReference type="Gene3D" id="3.40.50.12780">
    <property type="entry name" value="N-terminal domain of ligase-like"/>
    <property type="match status" value="1"/>
</dbReference>
<dbReference type="PANTHER" id="PTHR43201">
    <property type="entry name" value="ACYL-COA SYNTHETASE"/>
    <property type="match status" value="1"/>
</dbReference>
<dbReference type="Gene3D" id="3.30.300.30">
    <property type="match status" value="1"/>
</dbReference>
<proteinExistence type="inferred from homology"/>
<dbReference type="SUPFAM" id="SSF56801">
    <property type="entry name" value="Acetyl-CoA synthetase-like"/>
    <property type="match status" value="1"/>
</dbReference>
<evidence type="ECO:0000313" key="5">
    <source>
        <dbReference type="EMBL" id="MBO0333943.1"/>
    </source>
</evidence>
<comment type="caution">
    <text evidence="5">The sequence shown here is derived from an EMBL/GenBank/DDBJ whole genome shotgun (WGS) entry which is preliminary data.</text>
</comment>
<dbReference type="InterPro" id="IPR042099">
    <property type="entry name" value="ANL_N_sf"/>
</dbReference>
<evidence type="ECO:0000313" key="6">
    <source>
        <dbReference type="Proteomes" id="UP000664761"/>
    </source>
</evidence>
<gene>
    <name evidence="5" type="ORF">J0X12_09970</name>
</gene>
<keyword evidence="6" id="KW-1185">Reference proteome</keyword>
<dbReference type="RefSeq" id="WP_207045060.1">
    <property type="nucleotide sequence ID" value="NZ_JAFLNC010000003.1"/>
</dbReference>
<comment type="similarity">
    <text evidence="1">Belongs to the ATP-dependent AMP-binding enzyme family.</text>
</comment>
<dbReference type="EMBL" id="JAFLNC010000003">
    <property type="protein sequence ID" value="MBO0333943.1"/>
    <property type="molecule type" value="Genomic_DNA"/>
</dbReference>